<accession>A0ABV9N302</accession>
<gene>
    <name evidence="1" type="ORF">ACFO5O_05815</name>
</gene>
<dbReference type="PROSITE" id="PS51257">
    <property type="entry name" value="PROKAR_LIPOPROTEIN"/>
    <property type="match status" value="1"/>
</dbReference>
<comment type="caution">
    <text evidence="1">The sequence shown here is derived from an EMBL/GenBank/DDBJ whole genome shotgun (WGS) entry which is preliminary data.</text>
</comment>
<organism evidence="1 2">
    <name type="scientific">Geojedonia litorea</name>
    <dbReference type="NCBI Taxonomy" id="1268269"/>
    <lineage>
        <taxon>Bacteria</taxon>
        <taxon>Pseudomonadati</taxon>
        <taxon>Bacteroidota</taxon>
        <taxon>Flavobacteriia</taxon>
        <taxon>Flavobacteriales</taxon>
        <taxon>Flavobacteriaceae</taxon>
        <taxon>Geojedonia</taxon>
    </lineage>
</organism>
<dbReference type="InterPro" id="IPR045607">
    <property type="entry name" value="DUF6452"/>
</dbReference>
<dbReference type="EMBL" id="JBHSGP010000008">
    <property type="protein sequence ID" value="MFC4721826.1"/>
    <property type="molecule type" value="Genomic_DNA"/>
</dbReference>
<reference evidence="2" key="1">
    <citation type="journal article" date="2019" name="Int. J. Syst. Evol. Microbiol.">
        <title>The Global Catalogue of Microorganisms (GCM) 10K type strain sequencing project: providing services to taxonomists for standard genome sequencing and annotation.</title>
        <authorList>
            <consortium name="The Broad Institute Genomics Platform"/>
            <consortium name="The Broad Institute Genome Sequencing Center for Infectious Disease"/>
            <person name="Wu L."/>
            <person name="Ma J."/>
        </authorList>
    </citation>
    <scope>NUCLEOTIDE SEQUENCE [LARGE SCALE GENOMIC DNA]</scope>
    <source>
        <strain evidence="2">CCUG 63682</strain>
    </source>
</reference>
<dbReference type="RefSeq" id="WP_387961806.1">
    <property type="nucleotide sequence ID" value="NZ_JBHSGP010000008.1"/>
</dbReference>
<keyword evidence="2" id="KW-1185">Reference proteome</keyword>
<dbReference type="Pfam" id="PF20050">
    <property type="entry name" value="DUF6452"/>
    <property type="match status" value="1"/>
</dbReference>
<dbReference type="Proteomes" id="UP001595953">
    <property type="component" value="Unassembled WGS sequence"/>
</dbReference>
<proteinExistence type="predicted"/>
<evidence type="ECO:0000313" key="1">
    <source>
        <dbReference type="EMBL" id="MFC4721826.1"/>
    </source>
</evidence>
<sequence length="173" mass="19764">MKKFSVLVLLIILTGISCERDDICAESTPTTPHLIIRFYDINQQDQTKQVRLLSVIGEGMPEGNEIVFSTNTDSIVLPLRFQEEGIVTTSRFELKRDTDFDTDSNTSTFSNTDILEIRYTPQFVYVSRACGYKSIFNDPQTTIEIDSDNWIFGSEILTTSIDHENEAHIILYH</sequence>
<protein>
    <submittedName>
        <fullName evidence="1">DUF6452 family protein</fullName>
    </submittedName>
</protein>
<name>A0ABV9N302_9FLAO</name>
<evidence type="ECO:0000313" key="2">
    <source>
        <dbReference type="Proteomes" id="UP001595953"/>
    </source>
</evidence>